<protein>
    <recommendedName>
        <fullName evidence="1">ESAT-6-like protein</fullName>
    </recommendedName>
</protein>
<comment type="similarity">
    <text evidence="1">Belongs to the WXG100 family.</text>
</comment>
<dbReference type="OrthoDB" id="4231069at2"/>
<dbReference type="InterPro" id="IPR010310">
    <property type="entry name" value="T7SS_ESAT-6-like"/>
</dbReference>
<evidence type="ECO:0000313" key="3">
    <source>
        <dbReference type="Proteomes" id="UP000288246"/>
    </source>
</evidence>
<dbReference type="Proteomes" id="UP000288246">
    <property type="component" value="Unassembled WGS sequence"/>
</dbReference>
<reference evidence="2 3" key="1">
    <citation type="submission" date="2018-11" db="EMBL/GenBank/DDBJ databases">
        <title>Draft genome sequence of Cellulomonas takizawaensis strain TKZ-21.</title>
        <authorList>
            <person name="Yamamura H."/>
            <person name="Hayashi T."/>
            <person name="Hamada M."/>
            <person name="Serisawa Y."/>
            <person name="Matsuyama K."/>
            <person name="Nakagawa Y."/>
            <person name="Otoguro M."/>
            <person name="Yanagida F."/>
            <person name="Hayakawa M."/>
        </authorList>
    </citation>
    <scope>NUCLEOTIDE SEQUENCE [LARGE SCALE GENOMIC DNA]</scope>
    <source>
        <strain evidence="2 3">TKZ-21</strain>
    </source>
</reference>
<evidence type="ECO:0000256" key="1">
    <source>
        <dbReference type="RuleBase" id="RU362001"/>
    </source>
</evidence>
<sequence length="96" mass="10065">MSRYEVDSAHVAQAAAGVQARAASIRSEVAAMHRQLADLQGTWRGSAATAFAGVVANWSSTEARLEQALDQISAAMHSAAQTYADAEAQASRLFTA</sequence>
<name>A0A401UVU7_9CELL</name>
<proteinExistence type="inferred from homology"/>
<dbReference type="AlphaFoldDB" id="A0A401UVU7"/>
<dbReference type="Pfam" id="PF06013">
    <property type="entry name" value="WXG100"/>
    <property type="match status" value="1"/>
</dbReference>
<dbReference type="Gene3D" id="1.10.287.1060">
    <property type="entry name" value="ESAT-6-like"/>
    <property type="match status" value="1"/>
</dbReference>
<evidence type="ECO:0000313" key="2">
    <source>
        <dbReference type="EMBL" id="GCD18809.1"/>
    </source>
</evidence>
<dbReference type="NCBIfam" id="TIGR03930">
    <property type="entry name" value="WXG100_ESAT6"/>
    <property type="match status" value="1"/>
</dbReference>
<dbReference type="SUPFAM" id="SSF140453">
    <property type="entry name" value="EsxAB dimer-like"/>
    <property type="match status" value="1"/>
</dbReference>
<accession>A0A401UVU7</accession>
<dbReference type="EMBL" id="BHYL01000031">
    <property type="protein sequence ID" value="GCD18809.1"/>
    <property type="molecule type" value="Genomic_DNA"/>
</dbReference>
<keyword evidence="3" id="KW-1185">Reference proteome</keyword>
<dbReference type="RefSeq" id="WP_124341363.1">
    <property type="nucleotide sequence ID" value="NZ_BHYL01000031.1"/>
</dbReference>
<dbReference type="InterPro" id="IPR036689">
    <property type="entry name" value="ESAT-6-like_sf"/>
</dbReference>
<organism evidence="2 3">
    <name type="scientific">Cellulomonas algicola</name>
    <dbReference type="NCBI Taxonomy" id="2071633"/>
    <lineage>
        <taxon>Bacteria</taxon>
        <taxon>Bacillati</taxon>
        <taxon>Actinomycetota</taxon>
        <taxon>Actinomycetes</taxon>
        <taxon>Micrococcales</taxon>
        <taxon>Cellulomonadaceae</taxon>
        <taxon>Cellulomonas</taxon>
    </lineage>
</organism>
<comment type="caution">
    <text evidence="2">The sequence shown here is derived from an EMBL/GenBank/DDBJ whole genome shotgun (WGS) entry which is preliminary data.</text>
</comment>
<gene>
    <name evidence="2" type="ORF">CTKZ_03710</name>
</gene>